<dbReference type="Proteomes" id="UP001347796">
    <property type="component" value="Unassembled WGS sequence"/>
</dbReference>
<evidence type="ECO:0000259" key="7">
    <source>
        <dbReference type="PROSITE" id="PS51805"/>
    </source>
</evidence>
<feature type="region of interest" description="Disordered" evidence="5">
    <location>
        <begin position="1160"/>
        <end position="1191"/>
    </location>
</feature>
<dbReference type="PANTHER" id="PTHR14955">
    <property type="entry name" value="RETINOIC ACID INDUCED 1/TRANSCRIPTION FACTOR 20"/>
    <property type="match status" value="1"/>
</dbReference>
<dbReference type="InterPro" id="IPR001660">
    <property type="entry name" value="SAM"/>
</dbReference>
<feature type="region of interest" description="Disordered" evidence="5">
    <location>
        <begin position="817"/>
        <end position="965"/>
    </location>
</feature>
<feature type="region of interest" description="Disordered" evidence="5">
    <location>
        <begin position="705"/>
        <end position="728"/>
    </location>
</feature>
<evidence type="ECO:0008006" key="10">
    <source>
        <dbReference type="Google" id="ProtNLM"/>
    </source>
</evidence>
<dbReference type="InterPro" id="IPR013083">
    <property type="entry name" value="Znf_RING/FYVE/PHD"/>
</dbReference>
<dbReference type="InterPro" id="IPR052440">
    <property type="entry name" value="Trans_Reg/Chrom_Remod"/>
</dbReference>
<organism evidence="8 9">
    <name type="scientific">Patella caerulea</name>
    <name type="common">Rayed Mediterranean limpet</name>
    <dbReference type="NCBI Taxonomy" id="87958"/>
    <lineage>
        <taxon>Eukaryota</taxon>
        <taxon>Metazoa</taxon>
        <taxon>Spiralia</taxon>
        <taxon>Lophotrochozoa</taxon>
        <taxon>Mollusca</taxon>
        <taxon>Gastropoda</taxon>
        <taxon>Patellogastropoda</taxon>
        <taxon>Patelloidea</taxon>
        <taxon>Patellidae</taxon>
        <taxon>Patella</taxon>
    </lineage>
</organism>
<keyword evidence="1" id="KW-0597">Phosphoprotein</keyword>
<evidence type="ECO:0000256" key="5">
    <source>
        <dbReference type="SAM" id="MobiDB-lite"/>
    </source>
</evidence>
<gene>
    <name evidence="8" type="ORF">SNE40_018508</name>
</gene>
<feature type="region of interest" description="Disordered" evidence="5">
    <location>
        <begin position="1242"/>
        <end position="1269"/>
    </location>
</feature>
<dbReference type="EMBL" id="JAZGQO010000014">
    <property type="protein sequence ID" value="KAK6170015.1"/>
    <property type="molecule type" value="Genomic_DNA"/>
</dbReference>
<proteinExistence type="predicted"/>
<protein>
    <recommendedName>
        <fullName evidence="10">PHD-type domain-containing protein</fullName>
    </recommendedName>
</protein>
<evidence type="ECO:0000256" key="3">
    <source>
        <dbReference type="ARBA" id="ARBA00022771"/>
    </source>
</evidence>
<feature type="region of interest" description="Disordered" evidence="5">
    <location>
        <begin position="1070"/>
        <end position="1113"/>
    </location>
</feature>
<feature type="domain" description="PHD-type" evidence="7">
    <location>
        <begin position="1251"/>
        <end position="1359"/>
    </location>
</feature>
<feature type="compositionally biased region" description="Basic residues" evidence="5">
    <location>
        <begin position="1091"/>
        <end position="1106"/>
    </location>
</feature>
<evidence type="ECO:0000256" key="2">
    <source>
        <dbReference type="ARBA" id="ARBA00022723"/>
    </source>
</evidence>
<feature type="region of interest" description="Disordered" evidence="5">
    <location>
        <begin position="208"/>
        <end position="251"/>
    </location>
</feature>
<sequence>MPGPVGRWLETFMCKHYADTFEAFGYKTLQSVCQLQSQQLQAMGVAQEHCDLILENVFVLRQTILANNSKHLPNQQSYNPTVNPASSALRSVAMNSNYQRGTQNHYQEEYHNYGPNGSQMTTSMNYQKHYEEERMGTPMVDVNQRGYGPSYAEHNQMMMQQQHHSQQQQHLAQQQHPQPNRANQVGNMYQQSGATQGYMPQQQYSNQQYPSSYIPQNTTQPNLTNNYYNSSNQQAPTSNQQTPQHHHVRQMQGNTNPQAVADNILQLASSFPSSHTVQVPLNKNRHAPYHVPQPSHYNIQNVQNVNPPSQNQMAMNQHRMYSNSINTSHQQPARTSPISPMPLQSPVSHHSNQSIASPVSMHSPSSIGMRSPAQSPGVGMRSPCGIQAMPSPHGQPMKSPSHVQMGYSQQINSPPHRSGNIKSPVNPHHFSPNPMNAPVSQASLHYQTSNRTVQSPQSNFSLSTSSSPYVNESLQESGQFQNTCSVTNPLQSLQKLVMLPETQVVDPKSVVNDACVPSPQNNDSSKNCDSSAEWLRGDCSHSAGSTDHSSPEEIRPSNACEDGKHCNNTCDTESEGNKEEIVTTGGITDKQTVCDDVVDDISSKETENETSTGSKSKVVEDNSNNEDRKVIETISYNQEKGNGVDNVKTNLLNGLPDKESLQSHEEEVKQKLSPPKKKILTAYNESLLDNSAKKCDIPPKSSLNLVNGSTEPEHEEIPKVTSAPSVKTKEISTDTSCVIIESDDKIKSDKKPVESITKIPSDVSVRKARELSPPKLRSIASDNYSEDSEEELRVRKDCANTYSRVSRLVTNSCSSIEKLRTNSDEDSDDEDFSFDIDEVAVEESDESSDIVSEGVEENFLEEDFDDESDINALREKLNSYTYPDKLSNDTNGSNPVSVHNPSTPKKSPSLNSPEDKSNIEKKQSSKSPPNISADHDSVSISSDEVVTPSKRTKRNPRNTPPILKREEVLLISHDKNIAKETSKRKRKISSEIDSDNFMEKKIKPETIEIIDSSFDEDDDKPLKCVAEIVDTKYTPSTSTPAFNGGKKVHVKTGSYLPSANVSAILKEEMDVSQTSQKKKGRPVGSKNSLKQNKKVKCDKKLDKKKKKVDESRESLKTMKFGKTLSLMKNSKKKSELWQNASPFVRLFGSKIEPTSVVVYDNQQQDEEESKQKKTRGPVSSTVQISNLPSGKSVMVPHSQTLGESNWVCALCGKRSSYKFLGDLFGPYYLDCHVSLVKKQLEDDTKREKSKTPKVTLERRRRKSSDRHSLDSVDKPQEVWVHENCTLWSDGVFLIDSKIYGLEEAVKVASSSNCSGCKEAGAMIGCLHKGCNQKYHYMCAAESKCYLNEDNFSLLCVKHKVSNSIVKSNNVAVTCGDILFKLRCAYMYIL</sequence>
<comment type="caution">
    <text evidence="8">The sequence shown here is derived from an EMBL/GenBank/DDBJ whole genome shotgun (WGS) entry which is preliminary data.</text>
</comment>
<evidence type="ECO:0000259" key="6">
    <source>
        <dbReference type="PROSITE" id="PS50105"/>
    </source>
</evidence>
<feature type="region of interest" description="Disordered" evidence="5">
    <location>
        <begin position="602"/>
        <end position="624"/>
    </location>
</feature>
<feature type="compositionally biased region" description="Low complexity" evidence="5">
    <location>
        <begin position="208"/>
        <end position="229"/>
    </location>
</feature>
<keyword evidence="3" id="KW-0863">Zinc-finger</keyword>
<feature type="compositionally biased region" description="Polar residues" evidence="5">
    <location>
        <begin position="1177"/>
        <end position="1189"/>
    </location>
</feature>
<feature type="compositionally biased region" description="Polar residues" evidence="5">
    <location>
        <begin position="345"/>
        <end position="374"/>
    </location>
</feature>
<dbReference type="Gene3D" id="1.10.150.50">
    <property type="entry name" value="Transcription Factor, Ets-1"/>
    <property type="match status" value="1"/>
</dbReference>
<keyword evidence="4" id="KW-0862">Zinc</keyword>
<feature type="compositionally biased region" description="Basic and acidic residues" evidence="5">
    <location>
        <begin position="913"/>
        <end position="923"/>
    </location>
</feature>
<keyword evidence="9" id="KW-1185">Reference proteome</keyword>
<dbReference type="GO" id="GO:0005634">
    <property type="term" value="C:nucleus"/>
    <property type="evidence" value="ECO:0007669"/>
    <property type="project" value="TreeGrafter"/>
</dbReference>
<feature type="compositionally biased region" description="Acidic residues" evidence="5">
    <location>
        <begin position="824"/>
        <end position="869"/>
    </location>
</feature>
<feature type="region of interest" description="Disordered" evidence="5">
    <location>
        <begin position="158"/>
        <end position="185"/>
    </location>
</feature>
<feature type="compositionally biased region" description="Polar residues" evidence="5">
    <location>
        <begin position="406"/>
        <end position="418"/>
    </location>
</feature>
<dbReference type="InterPro" id="IPR034732">
    <property type="entry name" value="EPHD"/>
</dbReference>
<feature type="compositionally biased region" description="Polar residues" evidence="5">
    <location>
        <begin position="888"/>
        <end position="912"/>
    </location>
</feature>
<evidence type="ECO:0000313" key="9">
    <source>
        <dbReference type="Proteomes" id="UP001347796"/>
    </source>
</evidence>
<evidence type="ECO:0000313" key="8">
    <source>
        <dbReference type="EMBL" id="KAK6170015.1"/>
    </source>
</evidence>
<dbReference type="Pfam" id="PF13771">
    <property type="entry name" value="zf-HC5HC2H"/>
    <property type="match status" value="1"/>
</dbReference>
<evidence type="ECO:0000256" key="4">
    <source>
        <dbReference type="ARBA" id="ARBA00022833"/>
    </source>
</evidence>
<feature type="domain" description="SAM" evidence="6">
    <location>
        <begin position="5"/>
        <end position="45"/>
    </location>
</feature>
<accession>A0AAN8J571</accession>
<name>A0AAN8J571_PATCE</name>
<dbReference type="Gene3D" id="3.30.40.10">
    <property type="entry name" value="Zinc/RING finger domain, C3HC4 (zinc finger)"/>
    <property type="match status" value="1"/>
</dbReference>
<dbReference type="PANTHER" id="PTHR14955:SF4">
    <property type="entry name" value="PHD-TYPE DOMAIN-CONTAINING PROTEIN"/>
    <property type="match status" value="1"/>
</dbReference>
<feature type="compositionally biased region" description="Low complexity" evidence="5">
    <location>
        <begin position="158"/>
        <end position="178"/>
    </location>
</feature>
<evidence type="ECO:0000256" key="1">
    <source>
        <dbReference type="ARBA" id="ARBA00022553"/>
    </source>
</evidence>
<dbReference type="GO" id="GO:0008270">
    <property type="term" value="F:zinc ion binding"/>
    <property type="evidence" value="ECO:0007669"/>
    <property type="project" value="UniProtKB-KW"/>
</dbReference>
<dbReference type="Pfam" id="PF00536">
    <property type="entry name" value="SAM_1"/>
    <property type="match status" value="1"/>
</dbReference>
<reference evidence="8 9" key="1">
    <citation type="submission" date="2024-01" db="EMBL/GenBank/DDBJ databases">
        <title>The genome of the rayed Mediterranean limpet Patella caerulea (Linnaeus, 1758).</title>
        <authorList>
            <person name="Anh-Thu Weber A."/>
            <person name="Halstead-Nussloch G."/>
        </authorList>
    </citation>
    <scope>NUCLEOTIDE SEQUENCE [LARGE SCALE GENOMIC DNA]</scope>
    <source>
        <strain evidence="8">AATW-2023a</strain>
        <tissue evidence="8">Whole specimen</tissue>
    </source>
</reference>
<dbReference type="PROSITE" id="PS50105">
    <property type="entry name" value="SAM_DOMAIN"/>
    <property type="match status" value="1"/>
</dbReference>
<dbReference type="SMART" id="SM00249">
    <property type="entry name" value="PHD"/>
    <property type="match status" value="1"/>
</dbReference>
<feature type="region of interest" description="Disordered" evidence="5">
    <location>
        <begin position="391"/>
        <end position="418"/>
    </location>
</feature>
<dbReference type="InterPro" id="IPR001965">
    <property type="entry name" value="Znf_PHD"/>
</dbReference>
<dbReference type="GO" id="GO:0006357">
    <property type="term" value="P:regulation of transcription by RNA polymerase II"/>
    <property type="evidence" value="ECO:0007669"/>
    <property type="project" value="TreeGrafter"/>
</dbReference>
<dbReference type="PROSITE" id="PS51805">
    <property type="entry name" value="EPHD"/>
    <property type="match status" value="1"/>
</dbReference>
<keyword evidence="2" id="KW-0479">Metal-binding</keyword>
<dbReference type="CDD" id="cd15668">
    <property type="entry name" value="ePHD_RAI1_like"/>
    <property type="match status" value="1"/>
</dbReference>
<feature type="region of interest" description="Disordered" evidence="5">
    <location>
        <begin position="325"/>
        <end position="379"/>
    </location>
</feature>
<dbReference type="SUPFAM" id="SSF47769">
    <property type="entry name" value="SAM/Pointed domain"/>
    <property type="match status" value="1"/>
</dbReference>
<feature type="compositionally biased region" description="Polar residues" evidence="5">
    <location>
        <begin position="230"/>
        <end position="243"/>
    </location>
</feature>
<feature type="compositionally biased region" description="Polar residues" evidence="5">
    <location>
        <begin position="325"/>
        <end position="338"/>
    </location>
</feature>
<dbReference type="InterPro" id="IPR013761">
    <property type="entry name" value="SAM/pointed_sf"/>
</dbReference>